<dbReference type="Proteomes" id="UP000239001">
    <property type="component" value="Unassembled WGS sequence"/>
</dbReference>
<sequence length="219" mass="24799">MTVTTDNARDLFRTAYENRYTWDAQFPGYTADITLIQGNETYTGKLRVNADYSVEVTEIEDEKVKESVYNQLRDIVTHRKRSTFEQSHGKNTFNLGSLDPTGAVEILVTGDAMGSNYKIRGTEICQVSRVMGPVAFVINTEESLETNEGYISTKYNAIFRNSKTNELKGKRDFTESYEQFGNYYLPTHQVIDALDAGGEKFVTEFIFSNIQLLELVTAA</sequence>
<name>A0A2T1M3U6_9CHRO</name>
<dbReference type="RefSeq" id="WP_106455137.1">
    <property type="nucleotide sequence ID" value="NZ_PXOH01000001.1"/>
</dbReference>
<dbReference type="InterPro" id="IPR021809">
    <property type="entry name" value="DUF3386"/>
</dbReference>
<keyword evidence="2" id="KW-1185">Reference proteome</keyword>
<proteinExistence type="predicted"/>
<evidence type="ECO:0000313" key="2">
    <source>
        <dbReference type="Proteomes" id="UP000239001"/>
    </source>
</evidence>
<organism evidence="1 2">
    <name type="scientific">Aphanothece hegewaldii CCALA 016</name>
    <dbReference type="NCBI Taxonomy" id="2107694"/>
    <lineage>
        <taxon>Bacteria</taxon>
        <taxon>Bacillati</taxon>
        <taxon>Cyanobacteriota</taxon>
        <taxon>Cyanophyceae</taxon>
        <taxon>Oscillatoriophycideae</taxon>
        <taxon>Chroococcales</taxon>
        <taxon>Aphanothecaceae</taxon>
        <taxon>Aphanothece</taxon>
    </lineage>
</organism>
<dbReference type="EMBL" id="PXOH01000001">
    <property type="protein sequence ID" value="PSF39517.1"/>
    <property type="molecule type" value="Genomic_DNA"/>
</dbReference>
<reference evidence="1 2" key="1">
    <citation type="submission" date="2018-03" db="EMBL/GenBank/DDBJ databases">
        <title>The ancient ancestry and fast evolution of plastids.</title>
        <authorList>
            <person name="Moore K.R."/>
            <person name="Magnabosco C."/>
            <person name="Momper L."/>
            <person name="Gold D.A."/>
            <person name="Bosak T."/>
            <person name="Fournier G.P."/>
        </authorList>
    </citation>
    <scope>NUCLEOTIDE SEQUENCE [LARGE SCALE GENOMIC DNA]</scope>
    <source>
        <strain evidence="1 2">CCALA 016</strain>
    </source>
</reference>
<gene>
    <name evidence="1" type="ORF">C7H19_01635</name>
</gene>
<reference evidence="1 2" key="2">
    <citation type="submission" date="2018-03" db="EMBL/GenBank/DDBJ databases">
        <authorList>
            <person name="Keele B.F."/>
        </authorList>
    </citation>
    <scope>NUCLEOTIDE SEQUENCE [LARGE SCALE GENOMIC DNA]</scope>
    <source>
        <strain evidence="1 2">CCALA 016</strain>
    </source>
</reference>
<dbReference type="AlphaFoldDB" id="A0A2T1M3U6"/>
<comment type="caution">
    <text evidence="1">The sequence shown here is derived from an EMBL/GenBank/DDBJ whole genome shotgun (WGS) entry which is preliminary data.</text>
</comment>
<dbReference type="OrthoDB" id="447919at2"/>
<evidence type="ECO:0000313" key="1">
    <source>
        <dbReference type="EMBL" id="PSF39517.1"/>
    </source>
</evidence>
<protein>
    <recommendedName>
        <fullName evidence="3">DUF3386 domain-containing protein</fullName>
    </recommendedName>
</protein>
<dbReference type="Pfam" id="PF11866">
    <property type="entry name" value="DUF3386"/>
    <property type="match status" value="1"/>
</dbReference>
<evidence type="ECO:0008006" key="3">
    <source>
        <dbReference type="Google" id="ProtNLM"/>
    </source>
</evidence>
<accession>A0A2T1M3U6</accession>